<protein>
    <submittedName>
        <fullName evidence="7">ABC transporter ATP-binding protein</fullName>
    </submittedName>
</protein>
<dbReference type="InterPro" id="IPR017871">
    <property type="entry name" value="ABC_transporter-like_CS"/>
</dbReference>
<accession>A0A3G9JBI0</accession>
<dbReference type="InterPro" id="IPR011527">
    <property type="entry name" value="ABC1_TM_dom"/>
</dbReference>
<evidence type="ECO:0000256" key="2">
    <source>
        <dbReference type="ARBA" id="ARBA00022692"/>
    </source>
</evidence>
<keyword evidence="4 7" id="KW-0067">ATP-binding</keyword>
<dbReference type="GO" id="GO:0016887">
    <property type="term" value="F:ATP hydrolysis activity"/>
    <property type="evidence" value="ECO:0007669"/>
    <property type="project" value="InterPro"/>
</dbReference>
<dbReference type="KEGG" id="pbk:Back11_45960"/>
<evidence type="ECO:0000313" key="8">
    <source>
        <dbReference type="Proteomes" id="UP000275368"/>
    </source>
</evidence>
<sequence>MKNKNKNKEKVKPLYSLPSNIIFLLQKSWQMDKTLFFATLIRIPIVVLLPLLATYLSKYVVELVSNGSSAGTLITYVLCISAAILSLHLLNNFVSTKIEWRAYGNRFLYLNLSNHKIMDTDYDNIESPDGQTKMQKAINTLTNNGGGTQQIFSQFVNICSNSIGLVTYSALIFTLSPWIVLLLCGMTIANYYVNKANNYWVHKNKDHWVPIDRKLGYISNKAGDFEVAKDMRLYGMSGWFKNVFAGLLADRMVWSKKTEKRGFAIDFFSAVMTFIRDGAAYGFLIYQTTQNGITAAEFVLYFALISQYSNWLLGLIESYNELQATSLGFCDLREFLDLPDHFNRGKGAELPLNSPEIVFDHVSFSYPNSENTTLKHLNFTVKQGEKIALVGINGAGKTTLVKLLCGLYRPTDGEIRVGNVTIAEYNRDEYYKLLSVVFQDISLMPISIAKNIALCEEKHIDRERLKQVLKLSGLYEKVQMLPEKENTLLLKSIHEHATDLSGGEKQKLALARALYKGGNIIILDEPTAALDPIAENEMYLKYNELTSGATSVFISHRLSSTRFCDKILFLEHGEIIEEGCHDELMKLGGKYADMFNLQSHYYKEVVEV</sequence>
<dbReference type="InterPro" id="IPR003593">
    <property type="entry name" value="AAA+_ATPase"/>
</dbReference>
<dbReference type="Gene3D" id="3.40.50.300">
    <property type="entry name" value="P-loop containing nucleotide triphosphate hydrolases"/>
    <property type="match status" value="1"/>
</dbReference>
<evidence type="ECO:0000256" key="1">
    <source>
        <dbReference type="ARBA" id="ARBA00004651"/>
    </source>
</evidence>
<dbReference type="OrthoDB" id="9806127at2"/>
<dbReference type="InterPro" id="IPR003439">
    <property type="entry name" value="ABC_transporter-like_ATP-bd"/>
</dbReference>
<dbReference type="EMBL" id="AP019308">
    <property type="protein sequence ID" value="BBH23251.1"/>
    <property type="molecule type" value="Genomic_DNA"/>
</dbReference>
<gene>
    <name evidence="7" type="ORF">Back11_45960</name>
</gene>
<dbReference type="PANTHER" id="PTHR24221">
    <property type="entry name" value="ATP-BINDING CASSETTE SUB-FAMILY B"/>
    <property type="match status" value="1"/>
</dbReference>
<comment type="subcellular location">
    <subcellularLocation>
        <location evidence="1">Cell membrane</location>
        <topology evidence="1">Multi-pass membrane protein</topology>
    </subcellularLocation>
</comment>
<dbReference type="RefSeq" id="WP_125662607.1">
    <property type="nucleotide sequence ID" value="NZ_AP019308.1"/>
</dbReference>
<proteinExistence type="predicted"/>
<evidence type="ECO:0000256" key="6">
    <source>
        <dbReference type="ARBA" id="ARBA00023136"/>
    </source>
</evidence>
<dbReference type="PANTHER" id="PTHR24221:SF646">
    <property type="entry name" value="HAEMOLYSIN SECRETION ATP-BINDING PROTEIN"/>
    <property type="match status" value="1"/>
</dbReference>
<name>A0A3G9JBI0_9BACL</name>
<organism evidence="7 8">
    <name type="scientific">Paenibacillus baekrokdamisoli</name>
    <dbReference type="NCBI Taxonomy" id="1712516"/>
    <lineage>
        <taxon>Bacteria</taxon>
        <taxon>Bacillati</taxon>
        <taxon>Bacillota</taxon>
        <taxon>Bacilli</taxon>
        <taxon>Bacillales</taxon>
        <taxon>Paenibacillaceae</taxon>
        <taxon>Paenibacillus</taxon>
    </lineage>
</organism>
<reference evidence="7 8" key="1">
    <citation type="submission" date="2018-11" db="EMBL/GenBank/DDBJ databases">
        <title>Complete genome sequence of Paenibacillus baekrokdamisoli strain KCTC 33723.</title>
        <authorList>
            <person name="Kang S.W."/>
            <person name="Lee K.C."/>
            <person name="Kim K.K."/>
            <person name="Kim J.S."/>
            <person name="Kim D.S."/>
            <person name="Ko S.H."/>
            <person name="Yang S.H."/>
            <person name="Lee J.S."/>
        </authorList>
    </citation>
    <scope>NUCLEOTIDE SEQUENCE [LARGE SCALE GENOMIC DNA]</scope>
    <source>
        <strain evidence="7 8">KCTC 33723</strain>
    </source>
</reference>
<evidence type="ECO:0000313" key="7">
    <source>
        <dbReference type="EMBL" id="BBH23251.1"/>
    </source>
</evidence>
<dbReference type="Gene3D" id="1.20.1560.10">
    <property type="entry name" value="ABC transporter type 1, transmembrane domain"/>
    <property type="match status" value="1"/>
</dbReference>
<keyword evidence="6" id="KW-0472">Membrane</keyword>
<dbReference type="InterPro" id="IPR027417">
    <property type="entry name" value="P-loop_NTPase"/>
</dbReference>
<dbReference type="PROSITE" id="PS00211">
    <property type="entry name" value="ABC_TRANSPORTER_1"/>
    <property type="match status" value="1"/>
</dbReference>
<dbReference type="SUPFAM" id="SSF52540">
    <property type="entry name" value="P-loop containing nucleoside triphosphate hydrolases"/>
    <property type="match status" value="1"/>
</dbReference>
<keyword evidence="5" id="KW-1133">Transmembrane helix</keyword>
<dbReference type="GO" id="GO:0005524">
    <property type="term" value="F:ATP binding"/>
    <property type="evidence" value="ECO:0007669"/>
    <property type="project" value="UniProtKB-KW"/>
</dbReference>
<evidence type="ECO:0000256" key="3">
    <source>
        <dbReference type="ARBA" id="ARBA00022741"/>
    </source>
</evidence>
<dbReference type="Proteomes" id="UP000275368">
    <property type="component" value="Chromosome"/>
</dbReference>
<keyword evidence="8" id="KW-1185">Reference proteome</keyword>
<keyword evidence="3" id="KW-0547">Nucleotide-binding</keyword>
<dbReference type="GO" id="GO:0034040">
    <property type="term" value="F:ATPase-coupled lipid transmembrane transporter activity"/>
    <property type="evidence" value="ECO:0007669"/>
    <property type="project" value="TreeGrafter"/>
</dbReference>
<keyword evidence="2" id="KW-0812">Transmembrane</keyword>
<dbReference type="GO" id="GO:0140359">
    <property type="term" value="F:ABC-type transporter activity"/>
    <property type="evidence" value="ECO:0007669"/>
    <property type="project" value="InterPro"/>
</dbReference>
<dbReference type="SUPFAM" id="SSF90123">
    <property type="entry name" value="ABC transporter transmembrane region"/>
    <property type="match status" value="1"/>
</dbReference>
<dbReference type="InterPro" id="IPR039421">
    <property type="entry name" value="Type_1_exporter"/>
</dbReference>
<dbReference type="PROSITE" id="PS50893">
    <property type="entry name" value="ABC_TRANSPORTER_2"/>
    <property type="match status" value="1"/>
</dbReference>
<dbReference type="InterPro" id="IPR036640">
    <property type="entry name" value="ABC1_TM_sf"/>
</dbReference>
<dbReference type="Pfam" id="PF00005">
    <property type="entry name" value="ABC_tran"/>
    <property type="match status" value="1"/>
</dbReference>
<dbReference type="GO" id="GO:0005886">
    <property type="term" value="C:plasma membrane"/>
    <property type="evidence" value="ECO:0007669"/>
    <property type="project" value="UniProtKB-SubCell"/>
</dbReference>
<dbReference type="CDD" id="cd03228">
    <property type="entry name" value="ABCC_MRP_Like"/>
    <property type="match status" value="1"/>
</dbReference>
<dbReference type="AlphaFoldDB" id="A0A3G9JBI0"/>
<evidence type="ECO:0000256" key="4">
    <source>
        <dbReference type="ARBA" id="ARBA00022840"/>
    </source>
</evidence>
<evidence type="ECO:0000256" key="5">
    <source>
        <dbReference type="ARBA" id="ARBA00022989"/>
    </source>
</evidence>
<dbReference type="SMART" id="SM00382">
    <property type="entry name" value="AAA"/>
    <property type="match status" value="1"/>
</dbReference>
<dbReference type="PROSITE" id="PS50929">
    <property type="entry name" value="ABC_TM1F"/>
    <property type="match status" value="1"/>
</dbReference>